<sequence>MYDVWESHFNDVPRQNFVITKFGKYAKRQLGCIKYATENTKIKTLLKKYEDDIVIQDINSISVILLTRYFINEKVPEYVLYATLSHELCHYAHGFHSPLPKKYKYPHKGGVVKKEMINRGLGEILDESEYWLKNNWREIVKSK</sequence>
<gene>
    <name evidence="1" type="ORF">XD93_0860</name>
</gene>
<evidence type="ECO:0000313" key="1">
    <source>
        <dbReference type="EMBL" id="KUK76535.1"/>
    </source>
</evidence>
<dbReference type="EMBL" id="LGGO01000138">
    <property type="protein sequence ID" value="KUK76535.1"/>
    <property type="molecule type" value="Genomic_DNA"/>
</dbReference>
<proteinExistence type="predicted"/>
<dbReference type="Proteomes" id="UP000053904">
    <property type="component" value="Unassembled WGS sequence"/>
</dbReference>
<dbReference type="AlphaFoldDB" id="A0A101HGQ0"/>
<evidence type="ECO:0008006" key="3">
    <source>
        <dbReference type="Google" id="ProtNLM"/>
    </source>
</evidence>
<accession>A0A101HGQ0</accession>
<comment type="caution">
    <text evidence="1">The sequence shown here is derived from an EMBL/GenBank/DDBJ whole genome shotgun (WGS) entry which is preliminary data.</text>
</comment>
<protein>
    <recommendedName>
        <fullName evidence="3">SprT-like domain-containing protein</fullName>
    </recommendedName>
</protein>
<reference evidence="2" key="1">
    <citation type="journal article" date="2015" name="MBio">
        <title>Genome-Resolved Metagenomic Analysis Reveals Roles for Candidate Phyla and Other Microbial Community Members in Biogeochemical Transformations in Oil Reservoirs.</title>
        <authorList>
            <person name="Hu P."/>
            <person name="Tom L."/>
            <person name="Singh A."/>
            <person name="Thomas B.C."/>
            <person name="Baker B.J."/>
            <person name="Piceno Y.M."/>
            <person name="Andersen G.L."/>
            <person name="Banfield J.F."/>
        </authorList>
    </citation>
    <scope>NUCLEOTIDE SEQUENCE [LARGE SCALE GENOMIC DNA]</scope>
</reference>
<evidence type="ECO:0000313" key="2">
    <source>
        <dbReference type="Proteomes" id="UP000053904"/>
    </source>
</evidence>
<name>A0A101HGQ0_9BACT</name>
<organism evidence="1 2">
    <name type="scientific">candidate division WS6 bacterium 34_10</name>
    <dbReference type="NCBI Taxonomy" id="1641389"/>
    <lineage>
        <taxon>Bacteria</taxon>
        <taxon>Candidatus Dojkabacteria</taxon>
    </lineage>
</organism>